<gene>
    <name evidence="1" type="ORF">I7822_08505</name>
</gene>
<evidence type="ECO:0000313" key="2">
    <source>
        <dbReference type="Proteomes" id="UP000663981"/>
    </source>
</evidence>
<dbReference type="InterPro" id="IPR029033">
    <property type="entry name" value="His_PPase_superfam"/>
</dbReference>
<keyword evidence="2" id="KW-1185">Reference proteome</keyword>
<name>A0ABS3N0F4_9BACI</name>
<sequence>MSIQSLKNGGYIVYFRHGEATVGRDQPFVDFDRCETQRNLNETGRRQAILIGEVFRKESIPLEPFIISSPYCRALNTAKLAFSNKPVRIERSLARVVNLSEYPTITDNEKNQILNDLKRVLEIPTSLGENRVVFGHSFPKGIGLGNIEYMVGVIIKPKGQGKGYEEVDRINFNKYIYS</sequence>
<comment type="caution">
    <text evidence="1">The sequence shown here is derived from an EMBL/GenBank/DDBJ whole genome shotgun (WGS) entry which is preliminary data.</text>
</comment>
<dbReference type="RefSeq" id="WP_207976977.1">
    <property type="nucleotide sequence ID" value="NZ_JAGDEL010000005.1"/>
</dbReference>
<dbReference type="EMBL" id="JAGDEL010000005">
    <property type="protein sequence ID" value="MBO1511709.1"/>
    <property type="molecule type" value="Genomic_DNA"/>
</dbReference>
<accession>A0ABS3N0F4</accession>
<dbReference type="InterPro" id="IPR013078">
    <property type="entry name" value="His_Pase_superF_clade-1"/>
</dbReference>
<evidence type="ECO:0000313" key="1">
    <source>
        <dbReference type="EMBL" id="MBO1511709.1"/>
    </source>
</evidence>
<dbReference type="SUPFAM" id="SSF53254">
    <property type="entry name" value="Phosphoglycerate mutase-like"/>
    <property type="match status" value="1"/>
</dbReference>
<proteinExistence type="predicted"/>
<reference evidence="1 2" key="1">
    <citation type="submission" date="2021-03" db="EMBL/GenBank/DDBJ databases">
        <title>Whole genome sequence of Metabacillus bambusae BG109.</title>
        <authorList>
            <person name="Jeong J.W."/>
        </authorList>
    </citation>
    <scope>NUCLEOTIDE SEQUENCE [LARGE SCALE GENOMIC DNA]</scope>
    <source>
        <strain evidence="1 2">BG109</strain>
    </source>
</reference>
<organism evidence="1 2">
    <name type="scientific">Metabacillus bambusae</name>
    <dbReference type="NCBI Taxonomy" id="2795218"/>
    <lineage>
        <taxon>Bacteria</taxon>
        <taxon>Bacillati</taxon>
        <taxon>Bacillota</taxon>
        <taxon>Bacilli</taxon>
        <taxon>Bacillales</taxon>
        <taxon>Bacillaceae</taxon>
        <taxon>Metabacillus</taxon>
    </lineage>
</organism>
<dbReference type="Pfam" id="PF00300">
    <property type="entry name" value="His_Phos_1"/>
    <property type="match status" value="1"/>
</dbReference>
<protein>
    <submittedName>
        <fullName evidence="1">Histidine phosphatase family protein</fullName>
    </submittedName>
</protein>
<dbReference type="Proteomes" id="UP000663981">
    <property type="component" value="Unassembled WGS sequence"/>
</dbReference>
<dbReference type="Gene3D" id="3.40.50.1240">
    <property type="entry name" value="Phosphoglycerate mutase-like"/>
    <property type="match status" value="1"/>
</dbReference>
<dbReference type="CDD" id="cd07067">
    <property type="entry name" value="HP_PGM_like"/>
    <property type="match status" value="1"/>
</dbReference>